<reference evidence="6 7" key="1">
    <citation type="submission" date="2022-05" db="EMBL/GenBank/DDBJ databases">
        <title>Novel Pseudomonas spp. Isolated from a Rainbow Trout Aquaculture Facility.</title>
        <authorList>
            <person name="Testerman T."/>
            <person name="Graf J."/>
        </authorList>
    </citation>
    <scope>NUCLEOTIDE SEQUENCE [LARGE SCALE GENOMIC DNA]</scope>
    <source>
        <strain evidence="6 7">ID1025</strain>
    </source>
</reference>
<dbReference type="EC" id="1.5.3.2" evidence="6"/>
<evidence type="ECO:0000256" key="4">
    <source>
        <dbReference type="ARBA" id="ARBA00023002"/>
    </source>
</evidence>
<dbReference type="SUPFAM" id="SSF51905">
    <property type="entry name" value="FAD/NAD(P)-binding domain"/>
    <property type="match status" value="1"/>
</dbReference>
<dbReference type="Gene3D" id="3.30.9.10">
    <property type="entry name" value="D-Amino Acid Oxidase, subunit A, domain 2"/>
    <property type="match status" value="1"/>
</dbReference>
<dbReference type="GO" id="GO:0050131">
    <property type="term" value="F:N-methyl-L-amino-acid oxidase activity"/>
    <property type="evidence" value="ECO:0007669"/>
    <property type="project" value="UniProtKB-EC"/>
</dbReference>
<evidence type="ECO:0000313" key="6">
    <source>
        <dbReference type="EMBL" id="MDD1014799.1"/>
    </source>
</evidence>
<feature type="domain" description="FAD dependent oxidoreductase" evidence="5">
    <location>
        <begin position="6"/>
        <end position="363"/>
    </location>
</feature>
<evidence type="ECO:0000256" key="1">
    <source>
        <dbReference type="ARBA" id="ARBA00001974"/>
    </source>
</evidence>
<protein>
    <submittedName>
        <fullName evidence="6">N-methyl-L-tryptophan oxidase</fullName>
        <ecNumber evidence="6">1.5.3.2</ecNumber>
    </submittedName>
</protein>
<evidence type="ECO:0000256" key="3">
    <source>
        <dbReference type="ARBA" id="ARBA00022827"/>
    </source>
</evidence>
<dbReference type="EMBL" id="JAMDGZ010000028">
    <property type="protein sequence ID" value="MDD1014799.1"/>
    <property type="molecule type" value="Genomic_DNA"/>
</dbReference>
<sequence length="384" mass="42081">MGTIYDVVVVGLGVMGEATLWRLAEKNLRVLGIDARVQGHCEGSSHGASRIFRRAYWEGEKYTSMLNHADQRWRSLQALSATPLIYETGGIFIGPKGSGMVAGSIDTARRASVEHTEWSARQVKSSFPVFSVDSSCHAVYEPGAYAIAAQCARSKMILAATRQGAELLYGDAVVCVRRHRKGFRLYTRRGLCVTTNSVVLTTGPWLPNWVPELKAHLLPRRVPVYWFEPRKEMASKFENINFPVFLYELASGGLLYGLPSISQNEPGVKIGFHNRQQASCRLGAKSEEVSPLLVKEISESVGAILPDLEMMPAKAKVCIYTMSQDESFYIGRVQGYENMFAASACSGHGFKFAPAIGDVIASLVAGETTPVAIDAFSIDRICSN</sequence>
<organism evidence="6 7">
    <name type="scientific">Pseudomonas rubra</name>
    <dbReference type="NCBI Taxonomy" id="2942627"/>
    <lineage>
        <taxon>Bacteria</taxon>
        <taxon>Pseudomonadati</taxon>
        <taxon>Pseudomonadota</taxon>
        <taxon>Gammaproteobacteria</taxon>
        <taxon>Pseudomonadales</taxon>
        <taxon>Pseudomonadaceae</taxon>
        <taxon>Pseudomonas</taxon>
    </lineage>
</organism>
<dbReference type="SUPFAM" id="SSF54373">
    <property type="entry name" value="FAD-linked reductases, C-terminal domain"/>
    <property type="match status" value="1"/>
</dbReference>
<evidence type="ECO:0000256" key="2">
    <source>
        <dbReference type="ARBA" id="ARBA00022630"/>
    </source>
</evidence>
<proteinExistence type="predicted"/>
<name>A0ABT5P930_9PSED</name>
<dbReference type="InterPro" id="IPR006076">
    <property type="entry name" value="FAD-dep_OxRdtase"/>
</dbReference>
<evidence type="ECO:0000259" key="5">
    <source>
        <dbReference type="Pfam" id="PF01266"/>
    </source>
</evidence>
<dbReference type="PANTHER" id="PTHR10961">
    <property type="entry name" value="PEROXISOMAL SARCOSINE OXIDASE"/>
    <property type="match status" value="1"/>
</dbReference>
<comment type="caution">
    <text evidence="6">The sequence shown here is derived from an EMBL/GenBank/DDBJ whole genome shotgun (WGS) entry which is preliminary data.</text>
</comment>
<dbReference type="InterPro" id="IPR036188">
    <property type="entry name" value="FAD/NAD-bd_sf"/>
</dbReference>
<dbReference type="Proteomes" id="UP001148184">
    <property type="component" value="Unassembled WGS sequence"/>
</dbReference>
<evidence type="ECO:0000313" key="7">
    <source>
        <dbReference type="Proteomes" id="UP001148184"/>
    </source>
</evidence>
<dbReference type="InterPro" id="IPR045170">
    <property type="entry name" value="MTOX"/>
</dbReference>
<keyword evidence="7" id="KW-1185">Reference proteome</keyword>
<dbReference type="NCBIfam" id="NF008425">
    <property type="entry name" value="PRK11259.1"/>
    <property type="match status" value="1"/>
</dbReference>
<keyword evidence="3" id="KW-0274">FAD</keyword>
<comment type="cofactor">
    <cofactor evidence="1">
        <name>FAD</name>
        <dbReference type="ChEBI" id="CHEBI:57692"/>
    </cofactor>
</comment>
<dbReference type="Pfam" id="PF01266">
    <property type="entry name" value="DAO"/>
    <property type="match status" value="1"/>
</dbReference>
<dbReference type="Gene3D" id="3.50.50.60">
    <property type="entry name" value="FAD/NAD(P)-binding domain"/>
    <property type="match status" value="1"/>
</dbReference>
<dbReference type="RefSeq" id="WP_273893511.1">
    <property type="nucleotide sequence ID" value="NZ_JAMDGP010000086.1"/>
</dbReference>
<keyword evidence="2" id="KW-0285">Flavoprotein</keyword>
<gene>
    <name evidence="6" type="primary">solA</name>
    <name evidence="6" type="ORF">M5G17_14080</name>
</gene>
<accession>A0ABT5P930</accession>
<keyword evidence="4 6" id="KW-0560">Oxidoreductase</keyword>
<dbReference type="PANTHER" id="PTHR10961:SF7">
    <property type="entry name" value="FAD DEPENDENT OXIDOREDUCTASE DOMAIN-CONTAINING PROTEIN"/>
    <property type="match status" value="1"/>
</dbReference>